<dbReference type="SUPFAM" id="SSF47384">
    <property type="entry name" value="Homodimeric domain of signal transducing histidine kinase"/>
    <property type="match status" value="1"/>
</dbReference>
<dbReference type="SMART" id="SM00304">
    <property type="entry name" value="HAMP"/>
    <property type="match status" value="1"/>
</dbReference>
<dbReference type="GO" id="GO:0006355">
    <property type="term" value="P:regulation of DNA-templated transcription"/>
    <property type="evidence" value="ECO:0007669"/>
    <property type="project" value="InterPro"/>
</dbReference>
<dbReference type="PROSITE" id="PS50109">
    <property type="entry name" value="HIS_KIN"/>
    <property type="match status" value="1"/>
</dbReference>
<dbReference type="AlphaFoldDB" id="A0A926CZW9"/>
<feature type="domain" description="PAS" evidence="15">
    <location>
        <begin position="244"/>
        <end position="281"/>
    </location>
</feature>
<feature type="domain" description="HAMP" evidence="16">
    <location>
        <begin position="188"/>
        <end position="239"/>
    </location>
</feature>
<comment type="subcellular location">
    <subcellularLocation>
        <location evidence="2">Membrane</location>
        <topology evidence="2">Multi-pass membrane protein</topology>
    </subcellularLocation>
</comment>
<evidence type="ECO:0000256" key="11">
    <source>
        <dbReference type="ARBA" id="ARBA00023012"/>
    </source>
</evidence>
<organism evidence="17 18">
    <name type="scientific">Luoshenia tenuis</name>
    <dbReference type="NCBI Taxonomy" id="2763654"/>
    <lineage>
        <taxon>Bacteria</taxon>
        <taxon>Bacillati</taxon>
        <taxon>Bacillota</taxon>
        <taxon>Clostridia</taxon>
        <taxon>Christensenellales</taxon>
        <taxon>Christensenellaceae</taxon>
        <taxon>Luoshenia</taxon>
    </lineage>
</organism>
<keyword evidence="4" id="KW-0597">Phosphoprotein</keyword>
<dbReference type="EC" id="2.7.13.3" evidence="3"/>
<dbReference type="GO" id="GO:0007234">
    <property type="term" value="P:osmosensory signaling via phosphorelay pathway"/>
    <property type="evidence" value="ECO:0007669"/>
    <property type="project" value="TreeGrafter"/>
</dbReference>
<dbReference type="CDD" id="cd00130">
    <property type="entry name" value="PAS"/>
    <property type="match status" value="1"/>
</dbReference>
<evidence type="ECO:0000256" key="7">
    <source>
        <dbReference type="ARBA" id="ARBA00022741"/>
    </source>
</evidence>
<dbReference type="InterPro" id="IPR000014">
    <property type="entry name" value="PAS"/>
</dbReference>
<dbReference type="InterPro" id="IPR036890">
    <property type="entry name" value="HATPase_C_sf"/>
</dbReference>
<dbReference type="CDD" id="cd06225">
    <property type="entry name" value="HAMP"/>
    <property type="match status" value="1"/>
</dbReference>
<feature type="domain" description="Histidine kinase" evidence="14">
    <location>
        <begin position="366"/>
        <end position="582"/>
    </location>
</feature>
<comment type="catalytic activity">
    <reaction evidence="1">
        <text>ATP + protein L-histidine = ADP + protein N-phospho-L-histidine.</text>
        <dbReference type="EC" id="2.7.13.3"/>
    </reaction>
</comment>
<gene>
    <name evidence="17" type="ORF">H8699_07105</name>
</gene>
<dbReference type="SUPFAM" id="SSF55785">
    <property type="entry name" value="PYP-like sensor domain (PAS domain)"/>
    <property type="match status" value="1"/>
</dbReference>
<keyword evidence="9" id="KW-0067">ATP-binding</keyword>
<dbReference type="PANTHER" id="PTHR42878:SF7">
    <property type="entry name" value="SENSOR HISTIDINE KINASE GLRK"/>
    <property type="match status" value="1"/>
</dbReference>
<dbReference type="InterPro" id="IPR050351">
    <property type="entry name" value="BphY/WalK/GraS-like"/>
</dbReference>
<keyword evidence="18" id="KW-1185">Reference proteome</keyword>
<dbReference type="Pfam" id="PF02518">
    <property type="entry name" value="HATPase_c"/>
    <property type="match status" value="1"/>
</dbReference>
<evidence type="ECO:0000256" key="8">
    <source>
        <dbReference type="ARBA" id="ARBA00022777"/>
    </source>
</evidence>
<evidence type="ECO:0000256" key="12">
    <source>
        <dbReference type="ARBA" id="ARBA00023136"/>
    </source>
</evidence>
<dbReference type="PROSITE" id="PS50885">
    <property type="entry name" value="HAMP"/>
    <property type="match status" value="1"/>
</dbReference>
<evidence type="ECO:0000256" key="6">
    <source>
        <dbReference type="ARBA" id="ARBA00022692"/>
    </source>
</evidence>
<sequence length="584" mass="64061">MRKKLFIMTMAIVLIVTLFSGVFISLSVMRLDRDAAATRMSDQARLIAYEAGSLDADALPERIENWAAQLNAADGNPDIPYRITVIDRTGAVLADSDAVAGEMENHLTRPEVQQALQSGQGADLRFSETVRHTFLYVATATPDGSRIVRLAILMDELRRTENAILLWTALSCLLGLVVAVLLSIPLGSHFIAPIIRLRKATRAIADGEYGHRAPAEADEIGLLAQDFNGMAAQLQQVIEHERLQNAQLDSILQSTPAGIIAIDQAGGILLINREAQRIFSLHQLPPLHAPLNDWVRRPEVAQMMHETLSQGRPDSQEYEIGEKALALYTAPIFTQEGAPATGAVLVCEDITALKKLEQMRTEFVSNVTHELKTPLTSIRATIETLRTIRPMDEQLQEEMLEIMDLQSERLQALIDDLLSLAEIEHDKEIGEETCDLGEQASQAIALLRSQAESRAVSLSLTLEGQAIVQAPSGRIRRLVINLVDNAIKYNREGGAVHVQVAVLGGRARLTVSDTGIGIAPEHQSRIFERFYRVDKGRSREMGGTGLGLSIVKHLVSLYGGDIYFNSVQGEGTTFTVELPLAGNR</sequence>
<dbReference type="PRINTS" id="PR00344">
    <property type="entry name" value="BCTRLSENSOR"/>
</dbReference>
<dbReference type="GO" id="GO:0000156">
    <property type="term" value="F:phosphorelay response regulator activity"/>
    <property type="evidence" value="ECO:0007669"/>
    <property type="project" value="TreeGrafter"/>
</dbReference>
<evidence type="ECO:0000313" key="18">
    <source>
        <dbReference type="Proteomes" id="UP000654279"/>
    </source>
</evidence>
<dbReference type="InterPro" id="IPR003661">
    <property type="entry name" value="HisK_dim/P_dom"/>
</dbReference>
<evidence type="ECO:0000256" key="4">
    <source>
        <dbReference type="ARBA" id="ARBA00022553"/>
    </source>
</evidence>
<name>A0A926CZW9_9FIRM</name>
<reference evidence="17" key="1">
    <citation type="submission" date="2020-08" db="EMBL/GenBank/DDBJ databases">
        <title>Genome public.</title>
        <authorList>
            <person name="Liu C."/>
            <person name="Sun Q."/>
        </authorList>
    </citation>
    <scope>NUCLEOTIDE SEQUENCE</scope>
    <source>
        <strain evidence="17">NSJ-44</strain>
    </source>
</reference>
<dbReference type="InterPro" id="IPR036097">
    <property type="entry name" value="HisK_dim/P_sf"/>
</dbReference>
<dbReference type="InterPro" id="IPR035965">
    <property type="entry name" value="PAS-like_dom_sf"/>
</dbReference>
<dbReference type="EMBL" id="JACRSO010000002">
    <property type="protein sequence ID" value="MBC8529193.1"/>
    <property type="molecule type" value="Genomic_DNA"/>
</dbReference>
<evidence type="ECO:0000256" key="2">
    <source>
        <dbReference type="ARBA" id="ARBA00004141"/>
    </source>
</evidence>
<dbReference type="Gene3D" id="3.30.565.10">
    <property type="entry name" value="Histidine kinase-like ATPase, C-terminal domain"/>
    <property type="match status" value="1"/>
</dbReference>
<dbReference type="SMART" id="SM00388">
    <property type="entry name" value="HisKA"/>
    <property type="match status" value="1"/>
</dbReference>
<keyword evidence="10 13" id="KW-1133">Transmembrane helix</keyword>
<dbReference type="Gene3D" id="6.10.340.10">
    <property type="match status" value="1"/>
</dbReference>
<dbReference type="InterPro" id="IPR003660">
    <property type="entry name" value="HAMP_dom"/>
</dbReference>
<dbReference type="SUPFAM" id="SSF55874">
    <property type="entry name" value="ATPase domain of HSP90 chaperone/DNA topoisomerase II/histidine kinase"/>
    <property type="match status" value="1"/>
</dbReference>
<dbReference type="Pfam" id="PF00512">
    <property type="entry name" value="HisKA"/>
    <property type="match status" value="1"/>
</dbReference>
<dbReference type="InterPro" id="IPR004358">
    <property type="entry name" value="Sig_transdc_His_kin-like_C"/>
</dbReference>
<evidence type="ECO:0000256" key="9">
    <source>
        <dbReference type="ARBA" id="ARBA00022840"/>
    </source>
</evidence>
<keyword evidence="6 13" id="KW-0812">Transmembrane</keyword>
<dbReference type="FunFam" id="3.30.565.10:FF:000006">
    <property type="entry name" value="Sensor histidine kinase WalK"/>
    <property type="match status" value="1"/>
</dbReference>
<evidence type="ECO:0000256" key="10">
    <source>
        <dbReference type="ARBA" id="ARBA00022989"/>
    </source>
</evidence>
<dbReference type="Pfam" id="PF00672">
    <property type="entry name" value="HAMP"/>
    <property type="match status" value="1"/>
</dbReference>
<keyword evidence="11" id="KW-0902">Two-component regulatory system</keyword>
<evidence type="ECO:0000259" key="14">
    <source>
        <dbReference type="PROSITE" id="PS50109"/>
    </source>
</evidence>
<dbReference type="GO" id="GO:0030295">
    <property type="term" value="F:protein kinase activator activity"/>
    <property type="evidence" value="ECO:0007669"/>
    <property type="project" value="TreeGrafter"/>
</dbReference>
<evidence type="ECO:0000256" key="13">
    <source>
        <dbReference type="SAM" id="Phobius"/>
    </source>
</evidence>
<dbReference type="PROSITE" id="PS50112">
    <property type="entry name" value="PAS"/>
    <property type="match status" value="1"/>
</dbReference>
<dbReference type="CDD" id="cd00082">
    <property type="entry name" value="HisKA"/>
    <property type="match status" value="1"/>
</dbReference>
<dbReference type="SUPFAM" id="SSF158472">
    <property type="entry name" value="HAMP domain-like"/>
    <property type="match status" value="1"/>
</dbReference>
<dbReference type="InterPro" id="IPR005467">
    <property type="entry name" value="His_kinase_dom"/>
</dbReference>
<feature type="transmembrane region" description="Helical" evidence="13">
    <location>
        <begin position="6"/>
        <end position="29"/>
    </location>
</feature>
<dbReference type="GO" id="GO:0016020">
    <property type="term" value="C:membrane"/>
    <property type="evidence" value="ECO:0007669"/>
    <property type="project" value="UniProtKB-SubCell"/>
</dbReference>
<accession>A0A926CZW9</accession>
<comment type="caution">
    <text evidence="17">The sequence shown here is derived from an EMBL/GenBank/DDBJ whole genome shotgun (WGS) entry which is preliminary data.</text>
</comment>
<dbReference type="GO" id="GO:0005524">
    <property type="term" value="F:ATP binding"/>
    <property type="evidence" value="ECO:0007669"/>
    <property type="project" value="UniProtKB-KW"/>
</dbReference>
<evidence type="ECO:0000313" key="17">
    <source>
        <dbReference type="EMBL" id="MBC8529193.1"/>
    </source>
</evidence>
<proteinExistence type="predicted"/>
<dbReference type="SMART" id="SM00091">
    <property type="entry name" value="PAS"/>
    <property type="match status" value="1"/>
</dbReference>
<evidence type="ECO:0000256" key="3">
    <source>
        <dbReference type="ARBA" id="ARBA00012438"/>
    </source>
</evidence>
<keyword evidence="12 13" id="KW-0472">Membrane</keyword>
<dbReference type="RefSeq" id="WP_249285063.1">
    <property type="nucleotide sequence ID" value="NZ_JACRSO010000002.1"/>
</dbReference>
<evidence type="ECO:0000256" key="5">
    <source>
        <dbReference type="ARBA" id="ARBA00022679"/>
    </source>
</evidence>
<dbReference type="Pfam" id="PF00989">
    <property type="entry name" value="PAS"/>
    <property type="match status" value="1"/>
</dbReference>
<evidence type="ECO:0000259" key="16">
    <source>
        <dbReference type="PROSITE" id="PS50885"/>
    </source>
</evidence>
<feature type="transmembrane region" description="Helical" evidence="13">
    <location>
        <begin position="164"/>
        <end position="186"/>
    </location>
</feature>
<keyword evidence="8" id="KW-0418">Kinase</keyword>
<dbReference type="NCBIfam" id="TIGR00229">
    <property type="entry name" value="sensory_box"/>
    <property type="match status" value="1"/>
</dbReference>
<evidence type="ECO:0000256" key="1">
    <source>
        <dbReference type="ARBA" id="ARBA00000085"/>
    </source>
</evidence>
<dbReference type="InterPro" id="IPR013767">
    <property type="entry name" value="PAS_fold"/>
</dbReference>
<dbReference type="PANTHER" id="PTHR42878">
    <property type="entry name" value="TWO-COMPONENT HISTIDINE KINASE"/>
    <property type="match status" value="1"/>
</dbReference>
<dbReference type="Gene3D" id="3.30.450.20">
    <property type="entry name" value="PAS domain"/>
    <property type="match status" value="1"/>
</dbReference>
<dbReference type="CDD" id="cd00075">
    <property type="entry name" value="HATPase"/>
    <property type="match status" value="1"/>
</dbReference>
<dbReference type="Proteomes" id="UP000654279">
    <property type="component" value="Unassembled WGS sequence"/>
</dbReference>
<keyword evidence="7" id="KW-0547">Nucleotide-binding</keyword>
<evidence type="ECO:0000259" key="15">
    <source>
        <dbReference type="PROSITE" id="PS50112"/>
    </source>
</evidence>
<dbReference type="Gene3D" id="1.10.287.130">
    <property type="match status" value="1"/>
</dbReference>
<keyword evidence="5" id="KW-0808">Transferase</keyword>
<dbReference type="SMART" id="SM00387">
    <property type="entry name" value="HATPase_c"/>
    <property type="match status" value="1"/>
</dbReference>
<dbReference type="InterPro" id="IPR003594">
    <property type="entry name" value="HATPase_dom"/>
</dbReference>
<dbReference type="GO" id="GO:0000155">
    <property type="term" value="F:phosphorelay sensor kinase activity"/>
    <property type="evidence" value="ECO:0007669"/>
    <property type="project" value="InterPro"/>
</dbReference>
<dbReference type="FunFam" id="1.10.287.130:FF:000001">
    <property type="entry name" value="Two-component sensor histidine kinase"/>
    <property type="match status" value="1"/>
</dbReference>
<protein>
    <recommendedName>
        <fullName evidence="3">histidine kinase</fullName>
        <ecNumber evidence="3">2.7.13.3</ecNumber>
    </recommendedName>
</protein>